<comment type="caution">
    <text evidence="1">The sequence shown here is derived from an EMBL/GenBank/DDBJ whole genome shotgun (WGS) entry which is preliminary data.</text>
</comment>
<dbReference type="AlphaFoldDB" id="A0A1B8NUM3"/>
<proteinExistence type="predicted"/>
<dbReference type="Gene3D" id="2.60.120.620">
    <property type="entry name" value="q2cbj1_9rhob like domain"/>
    <property type="match status" value="1"/>
</dbReference>
<evidence type="ECO:0000313" key="2">
    <source>
        <dbReference type="Proteomes" id="UP000092504"/>
    </source>
</evidence>
<protein>
    <submittedName>
        <fullName evidence="1">Uncharacterized protein</fullName>
    </submittedName>
</protein>
<accession>A0A1B8NUM3</accession>
<name>A0A1B8NUM3_HALEL</name>
<reference evidence="1 2" key="1">
    <citation type="submission" date="2016-06" db="EMBL/GenBank/DDBJ databases">
        <title>Genome sequence of halotolerant plant growth promoting strain of Halomonas elongata HEK1 isolated from salterns of Rann of Kutch, Gujarat, India.</title>
        <authorList>
            <person name="Gaba S."/>
            <person name="Singh R.N."/>
            <person name="Abrol S."/>
            <person name="Kaushik R."/>
            <person name="Saxena A.K."/>
        </authorList>
    </citation>
    <scope>NUCLEOTIDE SEQUENCE [LARGE SCALE GENOMIC DNA]</scope>
    <source>
        <strain evidence="1 2">HEK1</strain>
    </source>
</reference>
<dbReference type="EMBL" id="MAJD01000002">
    <property type="protein sequence ID" value="OBX33711.1"/>
    <property type="molecule type" value="Genomic_DNA"/>
</dbReference>
<gene>
    <name evidence="1" type="ORF">A8U91_02752</name>
</gene>
<organism evidence="1 2">
    <name type="scientific">Halomonas elongata</name>
    <dbReference type="NCBI Taxonomy" id="2746"/>
    <lineage>
        <taxon>Bacteria</taxon>
        <taxon>Pseudomonadati</taxon>
        <taxon>Pseudomonadota</taxon>
        <taxon>Gammaproteobacteria</taxon>
        <taxon>Oceanospirillales</taxon>
        <taxon>Halomonadaceae</taxon>
        <taxon>Halomonas</taxon>
    </lineage>
</organism>
<sequence>MSDTSRLPEARLGELIDSLVTQGWYVGPSFLPAPLCSALHAELDDMTERDALIAAGIGRGDNHHLRRDVRGDAIRWLDRESQASGVISRPWAISSGP</sequence>
<evidence type="ECO:0000313" key="1">
    <source>
        <dbReference type="EMBL" id="OBX33711.1"/>
    </source>
</evidence>
<dbReference type="Proteomes" id="UP000092504">
    <property type="component" value="Unassembled WGS sequence"/>
</dbReference>